<evidence type="ECO:0000313" key="8">
    <source>
        <dbReference type="EMBL" id="RWX36143.1"/>
    </source>
</evidence>
<dbReference type="PROSITE" id="PS50043">
    <property type="entry name" value="HTH_LUXR_2"/>
    <property type="match status" value="1"/>
</dbReference>
<dbReference type="CDD" id="cd06170">
    <property type="entry name" value="LuxR_C_like"/>
    <property type="match status" value="1"/>
</dbReference>
<dbReference type="InterPro" id="IPR001789">
    <property type="entry name" value="Sig_transdc_resp-reg_receiver"/>
</dbReference>
<evidence type="ECO:0000313" key="7">
    <source>
        <dbReference type="EMBL" id="KZB02370.1"/>
    </source>
</evidence>
<dbReference type="InterPro" id="IPR036388">
    <property type="entry name" value="WH-like_DNA-bd_sf"/>
</dbReference>
<feature type="modified residue" description="4-aspartylphosphate" evidence="4">
    <location>
        <position position="53"/>
    </location>
</feature>
<evidence type="ECO:0000259" key="5">
    <source>
        <dbReference type="PROSITE" id="PS50043"/>
    </source>
</evidence>
<evidence type="ECO:0000259" key="6">
    <source>
        <dbReference type="PROSITE" id="PS50110"/>
    </source>
</evidence>
<dbReference type="GO" id="GO:0003677">
    <property type="term" value="F:DNA binding"/>
    <property type="evidence" value="ECO:0007669"/>
    <property type="project" value="UniProtKB-KW"/>
</dbReference>
<dbReference type="PRINTS" id="PR00038">
    <property type="entry name" value="HTHLUXR"/>
</dbReference>
<dbReference type="RefSeq" id="WP_062940553.1">
    <property type="nucleotide sequence ID" value="NZ_CP171846.1"/>
</dbReference>
<protein>
    <submittedName>
        <fullName evidence="7">DNA-binding response regulator</fullName>
    </submittedName>
    <submittedName>
        <fullName evidence="8">Response regulator transcription factor</fullName>
    </submittedName>
</protein>
<keyword evidence="4" id="KW-0597">Phosphoprotein</keyword>
<dbReference type="EMBL" id="SBHX01000008">
    <property type="protein sequence ID" value="RWX36143.1"/>
    <property type="molecule type" value="Genomic_DNA"/>
</dbReference>
<gene>
    <name evidence="7" type="ORF">A4A59_10455</name>
    <name evidence="8" type="ORF">EHI47_03345</name>
</gene>
<dbReference type="InterPro" id="IPR011006">
    <property type="entry name" value="CheY-like_superfamily"/>
</dbReference>
<accession>A0A154IQW8</accession>
<dbReference type="GO" id="GO:0006355">
    <property type="term" value="P:regulation of DNA-templated transcription"/>
    <property type="evidence" value="ECO:0007669"/>
    <property type="project" value="InterPro"/>
</dbReference>
<name>A0A154IQW8_RHILE</name>
<reference evidence="8 9" key="2">
    <citation type="submission" date="2019-01" db="EMBL/GenBank/DDBJ databases">
        <title>RHIZO-ID as a novel technology for direct rhizobia identification.</title>
        <authorList>
            <person name="De Meyer S.E."/>
        </authorList>
    </citation>
    <scope>NUCLEOTIDE SEQUENCE [LARGE SCALE GENOMIC DNA]</scope>
    <source>
        <strain evidence="8 9">WSM448</strain>
    </source>
</reference>
<sequence length="217" mass="23790">MKPVIHIVDDDKSYRMATARLLSAHGLKVEAYESGDQFLARFSACEPGCVLLDLQMPGQSGLQIQRRLCELAPHLPVVFLTGEGDIKASVEAMKAGAKDFLEKTSSTASLMEAIDRALIQYERQRVEHDRLQAQRALVAGLSPREAEVFRFLIRGRLNKQIAYALGISERTVKVHRHQVMEKLAVRSLAEAVSIAANIGLTDQDTASSVGRAAVPSP</sequence>
<proteinExistence type="predicted"/>
<dbReference type="Pfam" id="PF00072">
    <property type="entry name" value="Response_reg"/>
    <property type="match status" value="1"/>
</dbReference>
<keyword evidence="1" id="KW-0805">Transcription regulation</keyword>
<dbReference type="Pfam" id="PF00196">
    <property type="entry name" value="GerE"/>
    <property type="match status" value="1"/>
</dbReference>
<dbReference type="GO" id="GO:0000160">
    <property type="term" value="P:phosphorelay signal transduction system"/>
    <property type="evidence" value="ECO:0007669"/>
    <property type="project" value="InterPro"/>
</dbReference>
<dbReference type="SMART" id="SM00421">
    <property type="entry name" value="HTH_LUXR"/>
    <property type="match status" value="1"/>
</dbReference>
<dbReference type="SUPFAM" id="SSF52172">
    <property type="entry name" value="CheY-like"/>
    <property type="match status" value="1"/>
</dbReference>
<dbReference type="Gene3D" id="1.10.10.10">
    <property type="entry name" value="Winged helix-like DNA-binding domain superfamily/Winged helix DNA-binding domain"/>
    <property type="match status" value="1"/>
</dbReference>
<keyword evidence="2 7" id="KW-0238">DNA-binding</keyword>
<dbReference type="Proteomes" id="UP000283817">
    <property type="component" value="Unassembled WGS sequence"/>
</dbReference>
<evidence type="ECO:0000256" key="4">
    <source>
        <dbReference type="PROSITE-ProRule" id="PRU00169"/>
    </source>
</evidence>
<dbReference type="PROSITE" id="PS50110">
    <property type="entry name" value="RESPONSE_REGULATORY"/>
    <property type="match status" value="1"/>
</dbReference>
<evidence type="ECO:0000256" key="1">
    <source>
        <dbReference type="ARBA" id="ARBA00023015"/>
    </source>
</evidence>
<keyword evidence="3" id="KW-0804">Transcription</keyword>
<reference evidence="7" key="1">
    <citation type="submission" date="2016-03" db="EMBL/GenBank/DDBJ databases">
        <title>Microsymbionts genomes from the relict species Vavilovia formosa.</title>
        <authorList>
            <person name="Chirak E."/>
            <person name="Kimeklis A."/>
            <person name="Kopat V."/>
            <person name="Andronov E."/>
        </authorList>
    </citation>
    <scope>NUCLEOTIDE SEQUENCE [LARGE SCALE GENOMIC DNA]</scope>
    <source>
        <strain evidence="7">Vaf12</strain>
    </source>
</reference>
<dbReference type="SMART" id="SM00448">
    <property type="entry name" value="REC"/>
    <property type="match status" value="1"/>
</dbReference>
<evidence type="ECO:0000256" key="2">
    <source>
        <dbReference type="ARBA" id="ARBA00023125"/>
    </source>
</evidence>
<evidence type="ECO:0000256" key="3">
    <source>
        <dbReference type="ARBA" id="ARBA00023163"/>
    </source>
</evidence>
<dbReference type="InterPro" id="IPR000792">
    <property type="entry name" value="Tscrpt_reg_LuxR_C"/>
</dbReference>
<evidence type="ECO:0000313" key="9">
    <source>
        <dbReference type="Proteomes" id="UP000283817"/>
    </source>
</evidence>
<dbReference type="Gene3D" id="3.40.50.2300">
    <property type="match status" value="1"/>
</dbReference>
<organism evidence="7">
    <name type="scientific">Rhizobium leguminosarum</name>
    <dbReference type="NCBI Taxonomy" id="384"/>
    <lineage>
        <taxon>Bacteria</taxon>
        <taxon>Pseudomonadati</taxon>
        <taxon>Pseudomonadota</taxon>
        <taxon>Alphaproteobacteria</taxon>
        <taxon>Hyphomicrobiales</taxon>
        <taxon>Rhizobiaceae</taxon>
        <taxon>Rhizobium/Agrobacterium group</taxon>
        <taxon>Rhizobium</taxon>
    </lineage>
</organism>
<dbReference type="PANTHER" id="PTHR44688">
    <property type="entry name" value="DNA-BINDING TRANSCRIPTIONAL ACTIVATOR DEVR_DOSR"/>
    <property type="match status" value="1"/>
</dbReference>
<feature type="domain" description="Response regulatory" evidence="6">
    <location>
        <begin position="4"/>
        <end position="118"/>
    </location>
</feature>
<dbReference type="AlphaFoldDB" id="A0A154IQW8"/>
<comment type="caution">
    <text evidence="7">The sequence shown here is derived from an EMBL/GenBank/DDBJ whole genome shotgun (WGS) entry which is preliminary data.</text>
</comment>
<dbReference type="EMBL" id="LVYU01000057">
    <property type="protein sequence ID" value="KZB02370.1"/>
    <property type="molecule type" value="Genomic_DNA"/>
</dbReference>
<dbReference type="PANTHER" id="PTHR44688:SF16">
    <property type="entry name" value="DNA-BINDING TRANSCRIPTIONAL ACTIVATOR DEVR_DOSR"/>
    <property type="match status" value="1"/>
</dbReference>
<feature type="domain" description="HTH luxR-type" evidence="5">
    <location>
        <begin position="134"/>
        <end position="199"/>
    </location>
</feature>